<dbReference type="AlphaFoldDB" id="A0AB39HRA4"/>
<feature type="transmembrane region" description="Helical" evidence="1">
    <location>
        <begin position="33"/>
        <end position="50"/>
    </location>
</feature>
<dbReference type="InterPro" id="IPR017516">
    <property type="entry name" value="AbrB_dup"/>
</dbReference>
<gene>
    <name evidence="2" type="ORF">AB4Y30_04900</name>
</gene>
<sequence>MKADPLQLIWKIIMTTIVAIMGGLLFKFLHIPVPWLIGPMVIMVFANNFLKIDFAWHSSLRTVGLMIVGYTIGMSLTAEALRDIAKQLPLMFTMTFILIIFCAGIAWVVSKLSGIDYQTSILASIPGGLSQILTLAEETKGINFAVVAVTQIIRVILIIVSIPLIVSMPIFRNNGGQVAEYIEPVTASIGMFPNILYFTVASFVFIYLGKKIKLPTPQLLGPILATMILQLSGVAGPELSDVMINAGQFMIGTYVGLLLNIKSLPSRNKTVGLALISGVLLICGSILLSFLLAIMQDFTIGTAMLSLAPGGMDQMGIIAHAVNADLSTVSGYQLFRTLFIFFFVPITFNLIFKPGKEKQKKSMSPSSKSTS</sequence>
<dbReference type="GO" id="GO:0016020">
    <property type="term" value="C:membrane"/>
    <property type="evidence" value="ECO:0007669"/>
    <property type="project" value="InterPro"/>
</dbReference>
<feature type="transmembrane region" description="Helical" evidence="1">
    <location>
        <begin position="242"/>
        <end position="261"/>
    </location>
</feature>
<dbReference type="NCBIfam" id="TIGR03082">
    <property type="entry name" value="Gneg_AbrB_dup"/>
    <property type="match status" value="2"/>
</dbReference>
<dbReference type="PANTHER" id="PTHR38457">
    <property type="entry name" value="REGULATOR ABRB-RELATED"/>
    <property type="match status" value="1"/>
</dbReference>
<keyword evidence="1" id="KW-1133">Transmembrane helix</keyword>
<dbReference type="PIRSF" id="PIRSF038991">
    <property type="entry name" value="Protein_AbrB"/>
    <property type="match status" value="1"/>
</dbReference>
<feature type="transmembrane region" description="Helical" evidence="1">
    <location>
        <begin position="273"/>
        <end position="295"/>
    </location>
</feature>
<keyword evidence="1" id="KW-0472">Membrane</keyword>
<accession>A0AB39HRA4</accession>
<feature type="transmembrane region" description="Helical" evidence="1">
    <location>
        <begin position="334"/>
        <end position="352"/>
    </location>
</feature>
<organism evidence="2">
    <name type="scientific">Ornithinibacillus sp. 4-3</name>
    <dbReference type="NCBI Taxonomy" id="3231488"/>
    <lineage>
        <taxon>Bacteria</taxon>
        <taxon>Bacillati</taxon>
        <taxon>Bacillota</taxon>
        <taxon>Bacilli</taxon>
        <taxon>Bacillales</taxon>
        <taxon>Bacillaceae</taxon>
        <taxon>Ornithinibacillus</taxon>
    </lineage>
</organism>
<feature type="transmembrane region" description="Helical" evidence="1">
    <location>
        <begin position="185"/>
        <end position="207"/>
    </location>
</feature>
<protein>
    <submittedName>
        <fullName evidence="2">AbrB family transcriptional regulator</fullName>
    </submittedName>
</protein>
<dbReference type="InterPro" id="IPR007820">
    <property type="entry name" value="AbrB_fam"/>
</dbReference>
<dbReference type="PANTHER" id="PTHR38457:SF1">
    <property type="entry name" value="REGULATOR ABRB-RELATED"/>
    <property type="match status" value="1"/>
</dbReference>
<name>A0AB39HRA4_9BACI</name>
<feature type="transmembrane region" description="Helical" evidence="1">
    <location>
        <begin position="219"/>
        <end position="236"/>
    </location>
</feature>
<feature type="transmembrane region" description="Helical" evidence="1">
    <location>
        <begin position="88"/>
        <end position="109"/>
    </location>
</feature>
<dbReference type="EMBL" id="CP162599">
    <property type="protein sequence ID" value="XDK33693.1"/>
    <property type="molecule type" value="Genomic_DNA"/>
</dbReference>
<evidence type="ECO:0000313" key="2">
    <source>
        <dbReference type="EMBL" id="XDK33693.1"/>
    </source>
</evidence>
<evidence type="ECO:0000256" key="1">
    <source>
        <dbReference type="SAM" id="Phobius"/>
    </source>
</evidence>
<feature type="transmembrane region" description="Helical" evidence="1">
    <location>
        <begin position="62"/>
        <end position="81"/>
    </location>
</feature>
<reference evidence="2" key="1">
    <citation type="submission" date="2024-07" db="EMBL/GenBank/DDBJ databases">
        <title>Halotolerant mesophilic bacterium Ornithinibacillus sp. 4-3, sp. nov., isolated from soil.</title>
        <authorList>
            <person name="Sidarenka A.V."/>
            <person name="Guliayeva D.E."/>
            <person name="Leanovich S.I."/>
            <person name="Hileuskaya K.S."/>
            <person name="Akhremchuk A.E."/>
            <person name="Sikolenko M.A."/>
            <person name="Valentovich L.N."/>
        </authorList>
    </citation>
    <scope>NUCLEOTIDE SEQUENCE</scope>
    <source>
        <strain evidence="2">4-3</strain>
    </source>
</reference>
<dbReference type="GO" id="GO:0010468">
    <property type="term" value="P:regulation of gene expression"/>
    <property type="evidence" value="ECO:0007669"/>
    <property type="project" value="InterPro"/>
</dbReference>
<feature type="transmembrane region" description="Helical" evidence="1">
    <location>
        <begin position="142"/>
        <end position="165"/>
    </location>
</feature>
<feature type="transmembrane region" description="Helical" evidence="1">
    <location>
        <begin position="6"/>
        <end position="26"/>
    </location>
</feature>
<dbReference type="Pfam" id="PF05145">
    <property type="entry name" value="AbrB"/>
    <property type="match status" value="1"/>
</dbReference>
<dbReference type="RefSeq" id="WP_368654371.1">
    <property type="nucleotide sequence ID" value="NZ_CP162599.1"/>
</dbReference>
<proteinExistence type="predicted"/>
<keyword evidence="1" id="KW-0812">Transmembrane</keyword>